<reference evidence="6 7" key="1">
    <citation type="submission" date="2015-01" db="EMBL/GenBank/DDBJ databases">
        <title>Complete genome of Pseudomonas batumici UCM B-321 producer of the batumin antibiotic with strong antistaphilococcal and potential anticancer activity.</title>
        <authorList>
            <person name="Klochko V.V."/>
            <person name="Zelena L.B."/>
            <person name="Elena K.A."/>
            <person name="Reva O.N."/>
        </authorList>
    </citation>
    <scope>NUCLEOTIDE SEQUENCE [LARGE SCALE GENOMIC DNA]</scope>
    <source>
        <strain evidence="6 7">UCM B-321</strain>
    </source>
</reference>
<evidence type="ECO:0000313" key="7">
    <source>
        <dbReference type="Proteomes" id="UP000031535"/>
    </source>
</evidence>
<keyword evidence="5" id="KW-0812">Transmembrane</keyword>
<dbReference type="PANTHER" id="PTHR43528:SF3">
    <property type="entry name" value="CITRATE-PROTON SYMPORTER"/>
    <property type="match status" value="1"/>
</dbReference>
<dbReference type="EMBL" id="JXDG01000042">
    <property type="protein sequence ID" value="KIH82981.1"/>
    <property type="molecule type" value="Genomic_DNA"/>
</dbReference>
<keyword evidence="2" id="KW-0813">Transport</keyword>
<gene>
    <name evidence="6" type="ORF">UCMB321_3436</name>
</gene>
<keyword evidence="5" id="KW-1133">Transmembrane helix</keyword>
<comment type="subcellular location">
    <subcellularLocation>
        <location evidence="1">Cell membrane</location>
        <topology evidence="1">Multi-pass membrane protein</topology>
    </subcellularLocation>
</comment>
<keyword evidence="5" id="KW-0472">Membrane</keyword>
<dbReference type="InterPro" id="IPR051084">
    <property type="entry name" value="H+-coupled_symporters"/>
</dbReference>
<organism evidence="6 7">
    <name type="scientific">Pseudomonas batumici</name>
    <dbReference type="NCBI Taxonomy" id="226910"/>
    <lineage>
        <taxon>Bacteria</taxon>
        <taxon>Pseudomonadati</taxon>
        <taxon>Pseudomonadota</taxon>
        <taxon>Gammaproteobacteria</taxon>
        <taxon>Pseudomonadales</taxon>
        <taxon>Pseudomonadaceae</taxon>
        <taxon>Pseudomonas</taxon>
    </lineage>
</organism>
<comment type="caution">
    <text evidence="6">The sequence shown here is derived from an EMBL/GenBank/DDBJ whole genome shotgun (WGS) entry which is preliminary data.</text>
</comment>
<evidence type="ECO:0000256" key="4">
    <source>
        <dbReference type="ARBA" id="ARBA00022847"/>
    </source>
</evidence>
<dbReference type="SUPFAM" id="SSF103473">
    <property type="entry name" value="MFS general substrate transporter"/>
    <property type="match status" value="1"/>
</dbReference>
<name>A0A0C2I103_9PSED</name>
<dbReference type="Proteomes" id="UP000031535">
    <property type="component" value="Unassembled WGS sequence"/>
</dbReference>
<evidence type="ECO:0000313" key="6">
    <source>
        <dbReference type="EMBL" id="KIH82981.1"/>
    </source>
</evidence>
<dbReference type="PATRIC" id="fig|226910.6.peg.3427"/>
<keyword evidence="3" id="KW-1003">Cell membrane</keyword>
<dbReference type="InterPro" id="IPR036259">
    <property type="entry name" value="MFS_trans_sf"/>
</dbReference>
<evidence type="ECO:0000256" key="1">
    <source>
        <dbReference type="ARBA" id="ARBA00004651"/>
    </source>
</evidence>
<evidence type="ECO:0000256" key="3">
    <source>
        <dbReference type="ARBA" id="ARBA00022475"/>
    </source>
</evidence>
<dbReference type="AlphaFoldDB" id="A0A0C2I103"/>
<proteinExistence type="predicted"/>
<keyword evidence="4" id="KW-0769">Symport</keyword>
<protein>
    <submittedName>
        <fullName evidence="6">Permeases of the major facilitator superfamily</fullName>
    </submittedName>
</protein>
<dbReference type="GO" id="GO:0015293">
    <property type="term" value="F:symporter activity"/>
    <property type="evidence" value="ECO:0007669"/>
    <property type="project" value="UniProtKB-KW"/>
</dbReference>
<sequence length="81" mass="8457">MAWAAAMGNGLETYDFTVYSFSAVAIGKLFFPSDSAFASLLLSLLTFGAGFAMRPIGAWFIGQLARTCPAARAAVRGAGND</sequence>
<dbReference type="GO" id="GO:0005886">
    <property type="term" value="C:plasma membrane"/>
    <property type="evidence" value="ECO:0007669"/>
    <property type="project" value="UniProtKB-SubCell"/>
</dbReference>
<evidence type="ECO:0000256" key="2">
    <source>
        <dbReference type="ARBA" id="ARBA00022448"/>
    </source>
</evidence>
<keyword evidence="7" id="KW-1185">Reference proteome</keyword>
<feature type="transmembrane region" description="Helical" evidence="5">
    <location>
        <begin position="36"/>
        <end position="56"/>
    </location>
</feature>
<dbReference type="PANTHER" id="PTHR43528">
    <property type="entry name" value="ALPHA-KETOGLUTARATE PERMEASE"/>
    <property type="match status" value="1"/>
</dbReference>
<dbReference type="STRING" id="226910.UCMB321_3436"/>
<evidence type="ECO:0000256" key="5">
    <source>
        <dbReference type="SAM" id="Phobius"/>
    </source>
</evidence>
<dbReference type="Gene3D" id="1.20.1250.20">
    <property type="entry name" value="MFS general substrate transporter like domains"/>
    <property type="match status" value="1"/>
</dbReference>
<accession>A0A0C2I103</accession>